<protein>
    <submittedName>
        <fullName evidence="1">Uncharacterized protein</fullName>
    </submittedName>
</protein>
<name>A0A0S2M082_9MICC</name>
<dbReference type="Proteomes" id="UP000059574">
    <property type="component" value="Chromosome"/>
</dbReference>
<evidence type="ECO:0000313" key="2">
    <source>
        <dbReference type="Proteomes" id="UP000059574"/>
    </source>
</evidence>
<gene>
    <name evidence="1" type="ORF">AS189_12510</name>
</gene>
<reference evidence="2" key="1">
    <citation type="submission" date="2015-11" db="EMBL/GenBank/DDBJ databases">
        <authorList>
            <person name="Kumar R."/>
            <person name="Singh D."/>
            <person name="Swarnkar M.K."/>
            <person name="Singh A.K."/>
            <person name="Kumar S."/>
        </authorList>
    </citation>
    <scope>NUCLEOTIDE SEQUENCE [LARGE SCALE GENOMIC DNA]</scope>
    <source>
        <strain evidence="2">ERGS4:06</strain>
    </source>
</reference>
<evidence type="ECO:0000313" key="1">
    <source>
        <dbReference type="EMBL" id="ALO67173.1"/>
    </source>
</evidence>
<organism evidence="1 2">
    <name type="scientific">Arthrobacter alpinus</name>
    <dbReference type="NCBI Taxonomy" id="656366"/>
    <lineage>
        <taxon>Bacteria</taxon>
        <taxon>Bacillati</taxon>
        <taxon>Actinomycetota</taxon>
        <taxon>Actinomycetes</taxon>
        <taxon>Micrococcales</taxon>
        <taxon>Micrococcaceae</taxon>
        <taxon>Arthrobacter</taxon>
    </lineage>
</organism>
<dbReference type="AlphaFoldDB" id="A0A0S2M082"/>
<accession>A0A0S2M082</accession>
<dbReference type="EMBL" id="CP013200">
    <property type="protein sequence ID" value="ALO67173.1"/>
    <property type="molecule type" value="Genomic_DNA"/>
</dbReference>
<sequence>MGVPLDVDSRRAGLYGYGNGIKAQRETNSGTGIAAHDGVIGKEKLGQSGLRHLNGPGHGAFTGWFMIAAPF</sequence>
<proteinExistence type="predicted"/>
<reference evidence="1 2" key="2">
    <citation type="journal article" date="2016" name="J. Biotechnol.">
        <title>Complete genome sequence of Arthrobacter alpinus ERGS4:06, a yellow pigmented bacterium tolerant to cold and radiations isolated from Sikkim Himalaya.</title>
        <authorList>
            <person name="Kumar R."/>
            <person name="Singh D."/>
            <person name="Swarnkar M.K."/>
            <person name="Singh A.K."/>
            <person name="Kumar S."/>
        </authorList>
    </citation>
    <scope>NUCLEOTIDE SEQUENCE [LARGE SCALE GENOMIC DNA]</scope>
    <source>
        <strain evidence="1 2">ERGS4:06</strain>
    </source>
</reference>